<dbReference type="AlphaFoldDB" id="A0A4U1IS96"/>
<dbReference type="EMBL" id="SSMQ01000081">
    <property type="protein sequence ID" value="TKC97202.1"/>
    <property type="molecule type" value="Genomic_DNA"/>
</dbReference>
<dbReference type="RefSeq" id="WP_136935173.1">
    <property type="nucleotide sequence ID" value="NZ_SSMQ01000081.1"/>
</dbReference>
<dbReference type="Proteomes" id="UP000309215">
    <property type="component" value="Unassembled WGS sequence"/>
</dbReference>
<evidence type="ECO:0000313" key="3">
    <source>
        <dbReference type="Proteomes" id="UP000309215"/>
    </source>
</evidence>
<reference evidence="2 3" key="1">
    <citation type="submission" date="2019-04" db="EMBL/GenBank/DDBJ databases">
        <authorList>
            <person name="Li Y."/>
            <person name="Wang J."/>
        </authorList>
    </citation>
    <scope>NUCLEOTIDE SEQUENCE [LARGE SCALE GENOMIC DNA]</scope>
    <source>
        <strain evidence="2 3">DSM 14668</strain>
    </source>
</reference>
<name>A0A4U1IS96_9BACT</name>
<sequence>MTIADPVASYRPLPAFAAIALVLVSGARASAVTPPPVSARAGTARVDRSKPSGPTPMVQRGLILPTGLLDPYVSTFAERPIDRGFHRFGASIGTLWGIVPEVHVDLQIGPYYIGQEPLPGTNRLTFTGRFVKTRPVDLGASFMTVFDPNPTHPFVSYVQPGLPAILRPNKHLRIDTGVYVPWYPTTDSHVGVRVPMNVYVQLAERFHIGGASVLIVGDLRDPRATTSIPVGLTGGYSAGPELDFLALTPYVTWTRFYSPATGALDTRAFVVGLIADFILDLR</sequence>
<proteinExistence type="predicted"/>
<comment type="caution">
    <text evidence="2">The sequence shown here is derived from an EMBL/GenBank/DDBJ whole genome shotgun (WGS) entry which is preliminary data.</text>
</comment>
<organism evidence="2 3">
    <name type="scientific">Polyangium fumosum</name>
    <dbReference type="NCBI Taxonomy" id="889272"/>
    <lineage>
        <taxon>Bacteria</taxon>
        <taxon>Pseudomonadati</taxon>
        <taxon>Myxococcota</taxon>
        <taxon>Polyangia</taxon>
        <taxon>Polyangiales</taxon>
        <taxon>Polyangiaceae</taxon>
        <taxon>Polyangium</taxon>
    </lineage>
</organism>
<keyword evidence="3" id="KW-1185">Reference proteome</keyword>
<protein>
    <submittedName>
        <fullName evidence="2">Uncharacterized protein</fullName>
    </submittedName>
</protein>
<feature type="region of interest" description="Disordered" evidence="1">
    <location>
        <begin position="34"/>
        <end position="57"/>
    </location>
</feature>
<accession>A0A4U1IS96</accession>
<gene>
    <name evidence="2" type="ORF">E8A74_44100</name>
</gene>
<dbReference type="OrthoDB" id="5527899at2"/>
<evidence type="ECO:0000256" key="1">
    <source>
        <dbReference type="SAM" id="MobiDB-lite"/>
    </source>
</evidence>
<evidence type="ECO:0000313" key="2">
    <source>
        <dbReference type="EMBL" id="TKC97202.1"/>
    </source>
</evidence>